<proteinExistence type="predicted"/>
<sequence>SGFGASGVLVFGEFVSIPSPWLRKSLRSCLPRAAVPRLAVICCTMSGDAQPRKRRDKRRRKGQVEARRAEEYAEEREILHQLSTQSEPEEEELYPNLKDTDEIIHVYKDANTGGNIITKIIFFLLMGGIAIMVGFILLEHRGTTDEDHDLSAKETPWSLQFDDWSKLMTVPDLVPDFLKGEQGDHDHHASHSGEEVDDHGGEHGESGHEDDHGHEEPAQDTGGAGWFSFGLPSWGGSSDDAEPAEHEVEEPEVTSSWFSLNYFGGGDERVEEEPVEDHEELPVSEEVESSPLSEEQEAEEEEENTEEDEENTAEEDLDEEENTAEEELDEEENVSRGPYDDDDEPLSHEQLDDEEEQNLSIPEEENEEEEEETQSAEIEENEEPTSEEGEEDDDPRGSVFPRRSSIIEEDEDESAEQDEEVETEPKNVRDTSEEELFPEAIEALQREALELIREQKETERAASVDEEPPEEEEPADEQPAENQEEETEGMALKFGVGVALVVVAHVVLVKKWNTWAEGNEAQTVRPSSPVPASHVPPTPSRTPAPTPEPPKSETPLADWAEDAIKAMEMPEVEGTPPRTPTPELEEEEFEEESEPEEEEEDLSEDVPPINPKIYEELIAKYGKPTPESSDAEASDDGNREYSDGGEVESVGEEESGGELEESEPEEEQRWTNVKKPLEVESGSEGEEEEEEEEESEDEPPPRKPLQGGSRSLNEPIDDEEVLLRRQLELADEEFNFEEYYF</sequence>
<evidence type="ECO:0000256" key="1">
    <source>
        <dbReference type="SAM" id="MobiDB-lite"/>
    </source>
</evidence>
<dbReference type="AlphaFoldDB" id="A0A0A9Z816"/>
<protein>
    <submittedName>
        <fullName evidence="3">Uro-adherence factor A</fullName>
    </submittedName>
</protein>
<feature type="region of interest" description="Disordered" evidence="1">
    <location>
        <begin position="515"/>
        <end position="717"/>
    </location>
</feature>
<feature type="compositionally biased region" description="Acidic residues" evidence="1">
    <location>
        <begin position="407"/>
        <end position="422"/>
    </location>
</feature>
<dbReference type="EMBL" id="GBHO01005664">
    <property type="protein sequence ID" value="JAG37940.1"/>
    <property type="molecule type" value="Transcribed_RNA"/>
</dbReference>
<feature type="compositionally biased region" description="Acidic residues" evidence="1">
    <location>
        <begin position="239"/>
        <end position="252"/>
    </location>
</feature>
<keyword evidence="2" id="KW-0472">Membrane</keyword>
<feature type="compositionally biased region" description="Acidic residues" evidence="1">
    <location>
        <begin position="583"/>
        <end position="604"/>
    </location>
</feature>
<organism evidence="3">
    <name type="scientific">Lygus hesperus</name>
    <name type="common">Western plant bug</name>
    <dbReference type="NCBI Taxonomy" id="30085"/>
    <lineage>
        <taxon>Eukaryota</taxon>
        <taxon>Metazoa</taxon>
        <taxon>Ecdysozoa</taxon>
        <taxon>Arthropoda</taxon>
        <taxon>Hexapoda</taxon>
        <taxon>Insecta</taxon>
        <taxon>Pterygota</taxon>
        <taxon>Neoptera</taxon>
        <taxon>Paraneoptera</taxon>
        <taxon>Hemiptera</taxon>
        <taxon>Heteroptera</taxon>
        <taxon>Panheteroptera</taxon>
        <taxon>Cimicomorpha</taxon>
        <taxon>Miridae</taxon>
        <taxon>Mirini</taxon>
        <taxon>Lygus</taxon>
    </lineage>
</organism>
<feature type="region of interest" description="Disordered" evidence="1">
    <location>
        <begin position="176"/>
        <end position="490"/>
    </location>
</feature>
<evidence type="ECO:0000256" key="2">
    <source>
        <dbReference type="SAM" id="Phobius"/>
    </source>
</evidence>
<feature type="compositionally biased region" description="Acidic residues" evidence="1">
    <location>
        <begin position="643"/>
        <end position="666"/>
    </location>
</feature>
<reference evidence="3" key="2">
    <citation type="submission" date="2014-07" db="EMBL/GenBank/DDBJ databases">
        <authorList>
            <person name="Hull J."/>
        </authorList>
    </citation>
    <scope>NUCLEOTIDE SEQUENCE</scope>
</reference>
<keyword evidence="2" id="KW-0812">Transmembrane</keyword>
<reference evidence="3" key="1">
    <citation type="journal article" date="2014" name="PLoS ONE">
        <title>Transcriptome-Based Identification of ABC Transporters in the Western Tarnished Plant Bug Lygus hesperus.</title>
        <authorList>
            <person name="Hull J.J."/>
            <person name="Chaney K."/>
            <person name="Geib S.M."/>
            <person name="Fabrick J.A."/>
            <person name="Brent C.S."/>
            <person name="Walsh D."/>
            <person name="Lavine L.C."/>
        </authorList>
    </citation>
    <scope>NUCLEOTIDE SEQUENCE</scope>
</reference>
<keyword evidence="2" id="KW-1133">Transmembrane helix</keyword>
<evidence type="ECO:0000313" key="3">
    <source>
        <dbReference type="EMBL" id="JAG37940.1"/>
    </source>
</evidence>
<accession>A0A0A9Z816</accession>
<feature type="compositionally biased region" description="Low complexity" evidence="1">
    <location>
        <begin position="524"/>
        <end position="533"/>
    </location>
</feature>
<feature type="compositionally biased region" description="Acidic residues" evidence="1">
    <location>
        <begin position="681"/>
        <end position="698"/>
    </location>
</feature>
<feature type="non-terminal residue" evidence="3">
    <location>
        <position position="1"/>
    </location>
</feature>
<feature type="compositionally biased region" description="Acidic residues" evidence="1">
    <location>
        <begin position="269"/>
        <end position="332"/>
    </location>
</feature>
<feature type="compositionally biased region" description="Basic and acidic residues" evidence="1">
    <location>
        <begin position="178"/>
        <end position="217"/>
    </location>
</feature>
<feature type="transmembrane region" description="Helical" evidence="2">
    <location>
        <begin position="120"/>
        <end position="138"/>
    </location>
</feature>
<feature type="compositionally biased region" description="Acidic residues" evidence="1">
    <location>
        <begin position="351"/>
        <end position="394"/>
    </location>
</feature>
<name>A0A0A9Z816_LYGHE</name>
<gene>
    <name evidence="3" type="primary">uafA_6</name>
    <name evidence="3" type="ORF">CM83_82376</name>
</gene>
<feature type="compositionally biased region" description="Acidic residues" evidence="1">
    <location>
        <begin position="464"/>
        <end position="488"/>
    </location>
</feature>
<feature type="compositionally biased region" description="Basic and acidic residues" evidence="1">
    <location>
        <begin position="444"/>
        <end position="463"/>
    </location>
</feature>
<feature type="compositionally biased region" description="Pro residues" evidence="1">
    <location>
        <begin position="534"/>
        <end position="549"/>
    </location>
</feature>